<dbReference type="AlphaFoldDB" id="A0AAD4ZWY1"/>
<keyword evidence="1" id="KW-0732">Signal</keyword>
<accession>A0AAD4ZWY1</accession>
<dbReference type="Gene3D" id="3.30.530.20">
    <property type="match status" value="1"/>
</dbReference>
<dbReference type="InterPro" id="IPR005031">
    <property type="entry name" value="COQ10_START"/>
</dbReference>
<feature type="domain" description="Coenzyme Q-binding protein COQ10 START" evidence="2">
    <location>
        <begin position="26"/>
        <end position="90"/>
    </location>
</feature>
<dbReference type="EMBL" id="JAJFAZ020000001">
    <property type="protein sequence ID" value="KAI5355785.1"/>
    <property type="molecule type" value="Genomic_DNA"/>
</dbReference>
<keyword evidence="4" id="KW-1185">Reference proteome</keyword>
<dbReference type="PANTHER" id="PTHR34060:SF2">
    <property type="entry name" value="OS03G0837900 PROTEIN"/>
    <property type="match status" value="1"/>
</dbReference>
<evidence type="ECO:0000259" key="2">
    <source>
        <dbReference type="Pfam" id="PF03364"/>
    </source>
</evidence>
<evidence type="ECO:0000256" key="1">
    <source>
        <dbReference type="SAM" id="SignalP"/>
    </source>
</evidence>
<dbReference type="InterPro" id="IPR023393">
    <property type="entry name" value="START-like_dom_sf"/>
</dbReference>
<reference evidence="3 4" key="1">
    <citation type="journal article" date="2022" name="G3 (Bethesda)">
        <title>Whole-genome sequence and methylome profiling of the almond [Prunus dulcis (Mill.) D.A. Webb] cultivar 'Nonpareil'.</title>
        <authorList>
            <person name="D'Amico-Willman K.M."/>
            <person name="Ouma W.Z."/>
            <person name="Meulia T."/>
            <person name="Sideli G.M."/>
            <person name="Gradziel T.M."/>
            <person name="Fresnedo-Ramirez J."/>
        </authorList>
    </citation>
    <scope>NUCLEOTIDE SEQUENCE [LARGE SCALE GENOMIC DNA]</scope>
    <source>
        <strain evidence="3">Clone GOH B32 T37-40</strain>
    </source>
</reference>
<organism evidence="3 4">
    <name type="scientific">Prunus dulcis</name>
    <name type="common">Almond</name>
    <name type="synonym">Amygdalus dulcis</name>
    <dbReference type="NCBI Taxonomy" id="3755"/>
    <lineage>
        <taxon>Eukaryota</taxon>
        <taxon>Viridiplantae</taxon>
        <taxon>Streptophyta</taxon>
        <taxon>Embryophyta</taxon>
        <taxon>Tracheophyta</taxon>
        <taxon>Spermatophyta</taxon>
        <taxon>Magnoliopsida</taxon>
        <taxon>eudicotyledons</taxon>
        <taxon>Gunneridae</taxon>
        <taxon>Pentapetalae</taxon>
        <taxon>rosids</taxon>
        <taxon>fabids</taxon>
        <taxon>Rosales</taxon>
        <taxon>Rosaceae</taxon>
        <taxon>Amygdaloideae</taxon>
        <taxon>Amygdaleae</taxon>
        <taxon>Prunus</taxon>
    </lineage>
</organism>
<sequence>MWELKHEGCKGLLYMVLHACVVLDLCEQLEQEISFEQVEGDFDSFRGKWVFEQLGSHHTLLKYSVESKMRKDTFLSEAIMEEVTRKLEGQAKRVTSLAFSNTLNVLVSSGADALEATITFRHGFYSNVTSVI</sequence>
<protein>
    <recommendedName>
        <fullName evidence="2">Coenzyme Q-binding protein COQ10 START domain-containing protein</fullName>
    </recommendedName>
</protein>
<feature type="signal peptide" evidence="1">
    <location>
        <begin position="1"/>
        <end position="28"/>
    </location>
</feature>
<feature type="chain" id="PRO_5042001535" description="Coenzyme Q-binding protein COQ10 START domain-containing protein" evidence="1">
    <location>
        <begin position="29"/>
        <end position="132"/>
    </location>
</feature>
<comment type="caution">
    <text evidence="3">The sequence shown here is derived from an EMBL/GenBank/DDBJ whole genome shotgun (WGS) entry which is preliminary data.</text>
</comment>
<dbReference type="Pfam" id="PF03364">
    <property type="entry name" value="Polyketide_cyc"/>
    <property type="match status" value="1"/>
</dbReference>
<dbReference type="GO" id="GO:0042548">
    <property type="term" value="P:regulation of photosynthesis, light reaction"/>
    <property type="evidence" value="ECO:0007669"/>
    <property type="project" value="TreeGrafter"/>
</dbReference>
<dbReference type="PANTHER" id="PTHR34060">
    <property type="entry name" value="POLYKETIDE CYCLASE / DEHYDRASE AND LIPID TRANSPORT PROTEIN"/>
    <property type="match status" value="1"/>
</dbReference>
<dbReference type="Proteomes" id="UP001054821">
    <property type="component" value="Chromosome 1"/>
</dbReference>
<evidence type="ECO:0000313" key="3">
    <source>
        <dbReference type="EMBL" id="KAI5355785.1"/>
    </source>
</evidence>
<name>A0AAD4ZWY1_PRUDU</name>
<gene>
    <name evidence="3" type="ORF">L3X38_008680</name>
</gene>
<dbReference type="SUPFAM" id="SSF55961">
    <property type="entry name" value="Bet v1-like"/>
    <property type="match status" value="1"/>
</dbReference>
<proteinExistence type="predicted"/>
<evidence type="ECO:0000313" key="4">
    <source>
        <dbReference type="Proteomes" id="UP001054821"/>
    </source>
</evidence>